<gene>
    <name evidence="2" type="ORF">ACH4F9_20620</name>
</gene>
<dbReference type="RefSeq" id="WP_397713559.1">
    <property type="nucleotide sequence ID" value="NZ_JBIRGN010000004.1"/>
</dbReference>
<keyword evidence="3" id="KW-1185">Reference proteome</keyword>
<dbReference type="EMBL" id="JBIRGQ010000004">
    <property type="protein sequence ID" value="MFH8547411.1"/>
    <property type="molecule type" value="Genomic_DNA"/>
</dbReference>
<accession>A0ABW7QVQ2</accession>
<evidence type="ECO:0000256" key="1">
    <source>
        <dbReference type="SAM" id="MobiDB-lite"/>
    </source>
</evidence>
<sequence>MSDLRLDDTIFEELRKTFSTVSDRMDAARRTLRGTDGSVVGAGKLVEDVHEFADEWGYGVKQLGKHTHGAVKMINKIGEKFSELDQELAESLKSAKAGPKADSKAGSKKEGK</sequence>
<feature type="region of interest" description="Disordered" evidence="1">
    <location>
        <begin position="92"/>
        <end position="112"/>
    </location>
</feature>
<reference evidence="2 3" key="1">
    <citation type="submission" date="2024-10" db="EMBL/GenBank/DDBJ databases">
        <title>The Natural Products Discovery Center: Release of the First 8490 Sequenced Strains for Exploring Actinobacteria Biosynthetic Diversity.</title>
        <authorList>
            <person name="Kalkreuter E."/>
            <person name="Kautsar S.A."/>
            <person name="Yang D."/>
            <person name="Bader C.D."/>
            <person name="Teijaro C.N."/>
            <person name="Fluegel L."/>
            <person name="Davis C.M."/>
            <person name="Simpson J.R."/>
            <person name="Lauterbach L."/>
            <person name="Steele A.D."/>
            <person name="Gui C."/>
            <person name="Meng S."/>
            <person name="Li G."/>
            <person name="Viehrig K."/>
            <person name="Ye F."/>
            <person name="Su P."/>
            <person name="Kiefer A.F."/>
            <person name="Nichols A."/>
            <person name="Cepeda A.J."/>
            <person name="Yan W."/>
            <person name="Fan B."/>
            <person name="Jiang Y."/>
            <person name="Adhikari A."/>
            <person name="Zheng C.-J."/>
            <person name="Schuster L."/>
            <person name="Cowan T.M."/>
            <person name="Smanski M.J."/>
            <person name="Chevrette M.G."/>
            <person name="De Carvalho L.P.S."/>
            <person name="Shen B."/>
        </authorList>
    </citation>
    <scope>NUCLEOTIDE SEQUENCE [LARGE SCALE GENOMIC DNA]</scope>
    <source>
        <strain evidence="2 3">NPDC017990</strain>
    </source>
</reference>
<feature type="compositionally biased region" description="Basic and acidic residues" evidence="1">
    <location>
        <begin position="99"/>
        <end position="112"/>
    </location>
</feature>
<comment type="caution">
    <text evidence="2">The sequence shown here is derived from an EMBL/GenBank/DDBJ whole genome shotgun (WGS) entry which is preliminary data.</text>
</comment>
<evidence type="ECO:0000313" key="3">
    <source>
        <dbReference type="Proteomes" id="UP001610818"/>
    </source>
</evidence>
<dbReference type="Proteomes" id="UP001610818">
    <property type="component" value="Unassembled WGS sequence"/>
</dbReference>
<organism evidence="2 3">
    <name type="scientific">Streptomyces longisporoflavus</name>
    <dbReference type="NCBI Taxonomy" id="28044"/>
    <lineage>
        <taxon>Bacteria</taxon>
        <taxon>Bacillati</taxon>
        <taxon>Actinomycetota</taxon>
        <taxon>Actinomycetes</taxon>
        <taxon>Kitasatosporales</taxon>
        <taxon>Streptomycetaceae</taxon>
        <taxon>Streptomyces</taxon>
    </lineage>
</organism>
<proteinExistence type="predicted"/>
<protein>
    <submittedName>
        <fullName evidence="2">Uncharacterized protein</fullName>
    </submittedName>
</protein>
<evidence type="ECO:0000313" key="2">
    <source>
        <dbReference type="EMBL" id="MFH8547411.1"/>
    </source>
</evidence>
<name>A0ABW7QVQ2_9ACTN</name>